<keyword evidence="2" id="KW-1185">Reference proteome</keyword>
<name>A0A7X5Y5C8_9SPHN</name>
<protein>
    <submittedName>
        <fullName evidence="1">Uncharacterized protein</fullName>
    </submittedName>
</protein>
<dbReference type="AlphaFoldDB" id="A0A7X5Y5C8"/>
<gene>
    <name evidence="1" type="ORF">GGQ97_001194</name>
</gene>
<reference evidence="1 2" key="1">
    <citation type="submission" date="2020-03" db="EMBL/GenBank/DDBJ databases">
        <title>Genomic Encyclopedia of Type Strains, Phase IV (KMG-IV): sequencing the most valuable type-strain genomes for metagenomic binning, comparative biology and taxonomic classification.</title>
        <authorList>
            <person name="Goeker M."/>
        </authorList>
    </citation>
    <scope>NUCLEOTIDE SEQUENCE [LARGE SCALE GENOMIC DNA]</scope>
    <source>
        <strain evidence="1 2">DSM 16846</strain>
    </source>
</reference>
<dbReference type="Proteomes" id="UP000558192">
    <property type="component" value="Unassembled WGS sequence"/>
</dbReference>
<organism evidence="1 2">
    <name type="scientific">Sphingomonas kaistensis</name>
    <dbReference type="NCBI Taxonomy" id="298708"/>
    <lineage>
        <taxon>Bacteria</taxon>
        <taxon>Pseudomonadati</taxon>
        <taxon>Pseudomonadota</taxon>
        <taxon>Alphaproteobacteria</taxon>
        <taxon>Sphingomonadales</taxon>
        <taxon>Sphingomonadaceae</taxon>
        <taxon>Sphingomonas</taxon>
    </lineage>
</organism>
<accession>A0A7X5Y5C8</accession>
<evidence type="ECO:0000313" key="1">
    <source>
        <dbReference type="EMBL" id="NJC05401.1"/>
    </source>
</evidence>
<proteinExistence type="predicted"/>
<evidence type="ECO:0000313" key="2">
    <source>
        <dbReference type="Proteomes" id="UP000558192"/>
    </source>
</evidence>
<sequence>MKILDRIRHPAITLQRAFGMPTSPARLRHLVLFRLIGSGTSSGHPFPQLATMPLLRYR</sequence>
<comment type="caution">
    <text evidence="1">The sequence shown here is derived from an EMBL/GenBank/DDBJ whole genome shotgun (WGS) entry which is preliminary data.</text>
</comment>
<dbReference type="EMBL" id="JAATJC010000001">
    <property type="protein sequence ID" value="NJC05401.1"/>
    <property type="molecule type" value="Genomic_DNA"/>
</dbReference>